<dbReference type="STRING" id="105231.A0A1Y1IGE7"/>
<dbReference type="Pfam" id="PF25372">
    <property type="entry name" value="DUF7885"/>
    <property type="match status" value="1"/>
</dbReference>
<proteinExistence type="predicted"/>
<dbReference type="InterPro" id="IPR032675">
    <property type="entry name" value="LRR_dom_sf"/>
</dbReference>
<organism evidence="3 4">
    <name type="scientific">Klebsormidium nitens</name>
    <name type="common">Green alga</name>
    <name type="synonym">Ulothrix nitens</name>
    <dbReference type="NCBI Taxonomy" id="105231"/>
    <lineage>
        <taxon>Eukaryota</taxon>
        <taxon>Viridiplantae</taxon>
        <taxon>Streptophyta</taxon>
        <taxon>Klebsormidiophyceae</taxon>
        <taxon>Klebsormidiales</taxon>
        <taxon>Klebsormidiaceae</taxon>
        <taxon>Klebsormidium</taxon>
    </lineage>
</organism>
<sequence length="656" mass="69860">MEFFARLTPFEERVWEVIEGALALGERIAHQVSRATGDAAAGACEALFSPLCESAPDSQSSPLSSSQDVEALASSALPQEQHTCEVTSDETQGSEQTHDASSEVVPGPGRDGCFGATEGALPADGGKDMEGKEGAGSGGSLEAVSAEPSGRACHAEELGGPCSFMASASSALSFYPPFSSSPEASASCESQPEGEQSLAGEIPRGQGAEQAHDAFDDLPAPVRDELASSEQLKQSQLQAYERSLTACGAVLACEEGVAMEGSEERKGAAVLVDERGCGFANLDALCLTRIMSCLDDASLRACSLVCCEWLETSNFARHHLSLQKVSQFDALEEILERFPRIESVQVGEEEGTPIAEPPFSNASLRLVGRGCPGLRSLDLVHCSAITDAGLEVVLRRCGNLTALRLEHCENVSGTAFFWLAPCKIEWLALRWCGLLNSGLGAAAAACPELKELDVRVKEGGFPVAKGLERVAEQCPKLERVTFHTCGVTDTTLRSFATGCPLLEQVTIACEHDISDAGVAALQQHLPLLSSITLFNNRQIKKIPRSRQSPQIKNLGIGAWLETPDTVLRQVTEEGGLEDLRIASCPALTDTTVEKIFTCCRHLKHLVLAHCELLTSDVLRAYAQSGIQARLVILSCKGLQESMLPADMRFAGKVSIT</sequence>
<dbReference type="Gene3D" id="3.80.10.10">
    <property type="entry name" value="Ribonuclease Inhibitor"/>
    <property type="match status" value="2"/>
</dbReference>
<dbReference type="InterPro" id="IPR036047">
    <property type="entry name" value="F-box-like_dom_sf"/>
</dbReference>
<keyword evidence="4" id="KW-1185">Reference proteome</keyword>
<dbReference type="SMART" id="SM00367">
    <property type="entry name" value="LRR_CC"/>
    <property type="match status" value="6"/>
</dbReference>
<dbReference type="InterPro" id="IPR006553">
    <property type="entry name" value="Leu-rich_rpt_Cys-con_subtyp"/>
</dbReference>
<evidence type="ECO:0000313" key="3">
    <source>
        <dbReference type="EMBL" id="GAQ89954.1"/>
    </source>
</evidence>
<feature type="compositionally biased region" description="Low complexity" evidence="1">
    <location>
        <begin position="180"/>
        <end position="190"/>
    </location>
</feature>
<dbReference type="GO" id="GO:0005737">
    <property type="term" value="C:cytoplasm"/>
    <property type="evidence" value="ECO:0000318"/>
    <property type="project" value="GO_Central"/>
</dbReference>
<evidence type="ECO:0000259" key="2">
    <source>
        <dbReference type="Pfam" id="PF25372"/>
    </source>
</evidence>
<name>A0A1Y1IGE7_KLENI</name>
<evidence type="ECO:0000256" key="1">
    <source>
        <dbReference type="SAM" id="MobiDB-lite"/>
    </source>
</evidence>
<dbReference type="EMBL" id="DF237530">
    <property type="protein sequence ID" value="GAQ89954.1"/>
    <property type="molecule type" value="Genomic_DNA"/>
</dbReference>
<feature type="region of interest" description="Disordered" evidence="1">
    <location>
        <begin position="180"/>
        <end position="210"/>
    </location>
</feature>
<dbReference type="PANTHER" id="PTHR13318">
    <property type="entry name" value="PARTNER OF PAIRED, ISOFORM B-RELATED"/>
    <property type="match status" value="1"/>
</dbReference>
<dbReference type="PANTHER" id="PTHR13318:SF247">
    <property type="entry name" value="GH16156P"/>
    <property type="match status" value="1"/>
</dbReference>
<dbReference type="SUPFAM" id="SSF81383">
    <property type="entry name" value="F-box domain"/>
    <property type="match status" value="1"/>
</dbReference>
<gene>
    <name evidence="3" type="ORF">KFL_005810070</name>
</gene>
<accession>A0A1Y1IGE7</accession>
<feature type="compositionally biased region" description="Low complexity" evidence="1">
    <location>
        <begin position="55"/>
        <end position="68"/>
    </location>
</feature>
<dbReference type="OrthoDB" id="6066220at2759"/>
<reference evidence="3 4" key="1">
    <citation type="journal article" date="2014" name="Nat. Commun.">
        <title>Klebsormidium flaccidum genome reveals primary factors for plant terrestrial adaptation.</title>
        <authorList>
            <person name="Hori K."/>
            <person name="Maruyama F."/>
            <person name="Fujisawa T."/>
            <person name="Togashi T."/>
            <person name="Yamamoto N."/>
            <person name="Seo M."/>
            <person name="Sato S."/>
            <person name="Yamada T."/>
            <person name="Mori H."/>
            <person name="Tajima N."/>
            <person name="Moriyama T."/>
            <person name="Ikeuchi M."/>
            <person name="Watanabe M."/>
            <person name="Wada H."/>
            <person name="Kobayashi K."/>
            <person name="Saito M."/>
            <person name="Masuda T."/>
            <person name="Sasaki-Sekimoto Y."/>
            <person name="Mashiguchi K."/>
            <person name="Awai K."/>
            <person name="Shimojima M."/>
            <person name="Masuda S."/>
            <person name="Iwai M."/>
            <person name="Nobusawa T."/>
            <person name="Narise T."/>
            <person name="Kondo S."/>
            <person name="Saito H."/>
            <person name="Sato R."/>
            <person name="Murakawa M."/>
            <person name="Ihara Y."/>
            <person name="Oshima-Yamada Y."/>
            <person name="Ohtaka K."/>
            <person name="Satoh M."/>
            <person name="Sonobe K."/>
            <person name="Ishii M."/>
            <person name="Ohtani R."/>
            <person name="Kanamori-Sato M."/>
            <person name="Honoki R."/>
            <person name="Miyazaki D."/>
            <person name="Mochizuki H."/>
            <person name="Umetsu J."/>
            <person name="Higashi K."/>
            <person name="Shibata D."/>
            <person name="Kamiya Y."/>
            <person name="Sato N."/>
            <person name="Nakamura Y."/>
            <person name="Tabata S."/>
            <person name="Ida S."/>
            <person name="Kurokawa K."/>
            <person name="Ohta H."/>
        </authorList>
    </citation>
    <scope>NUCLEOTIDE SEQUENCE [LARGE SCALE GENOMIC DNA]</scope>
    <source>
        <strain evidence="3 4">NIES-2285</strain>
    </source>
</reference>
<dbReference type="Proteomes" id="UP000054558">
    <property type="component" value="Unassembled WGS sequence"/>
</dbReference>
<protein>
    <recommendedName>
        <fullName evidence="2">F-box/LRR-repeat protein 15-like leucin rich repeat domain-containing protein</fullName>
    </recommendedName>
</protein>
<dbReference type="InterPro" id="IPR057207">
    <property type="entry name" value="FBXL15_LRR"/>
</dbReference>
<feature type="region of interest" description="Disordered" evidence="1">
    <location>
        <begin position="55"/>
        <end position="148"/>
    </location>
</feature>
<evidence type="ECO:0000313" key="4">
    <source>
        <dbReference type="Proteomes" id="UP000054558"/>
    </source>
</evidence>
<dbReference type="SUPFAM" id="SSF52047">
    <property type="entry name" value="RNI-like"/>
    <property type="match status" value="1"/>
</dbReference>
<feature type="compositionally biased region" description="Polar residues" evidence="1">
    <location>
        <begin position="76"/>
        <end position="95"/>
    </location>
</feature>
<dbReference type="AlphaFoldDB" id="A0A1Y1IGE7"/>
<feature type="domain" description="F-box/LRR-repeat protein 15-like leucin rich repeat" evidence="2">
    <location>
        <begin position="366"/>
        <end position="522"/>
    </location>
</feature>